<dbReference type="InParanoid" id="T1EXT7"/>
<reference evidence="3" key="1">
    <citation type="submission" date="2012-12" db="EMBL/GenBank/DDBJ databases">
        <authorList>
            <person name="Hellsten U."/>
            <person name="Grimwood J."/>
            <person name="Chapman J.A."/>
            <person name="Shapiro H."/>
            <person name="Aerts A."/>
            <person name="Otillar R.P."/>
            <person name="Terry A.Y."/>
            <person name="Boore J.L."/>
            <person name="Simakov O."/>
            <person name="Marletaz F."/>
            <person name="Cho S.-J."/>
            <person name="Edsinger-Gonzales E."/>
            <person name="Havlak P."/>
            <person name="Kuo D.-H."/>
            <person name="Larsson T."/>
            <person name="Lv J."/>
            <person name="Arendt D."/>
            <person name="Savage R."/>
            <person name="Osoegawa K."/>
            <person name="de Jong P."/>
            <person name="Lindberg D.R."/>
            <person name="Seaver E.C."/>
            <person name="Weisblat D.A."/>
            <person name="Putnam N.H."/>
            <person name="Grigoriev I.V."/>
            <person name="Rokhsar D.S."/>
        </authorList>
    </citation>
    <scope>NUCLEOTIDE SEQUENCE</scope>
</reference>
<gene>
    <name evidence="2" type="primary">20201387</name>
    <name evidence="1" type="ORF">HELRODRAFT_166127</name>
</gene>
<dbReference type="PRINTS" id="PR00021">
    <property type="entry name" value="PRORICH"/>
</dbReference>
<dbReference type="HOGENOM" id="CLU_1403891_0_0_1"/>
<dbReference type="AlphaFoldDB" id="T1EXT7"/>
<dbReference type="CTD" id="20201387"/>
<reference evidence="1 3" key="2">
    <citation type="journal article" date="2013" name="Nature">
        <title>Insights into bilaterian evolution from three spiralian genomes.</title>
        <authorList>
            <person name="Simakov O."/>
            <person name="Marletaz F."/>
            <person name="Cho S.J."/>
            <person name="Edsinger-Gonzales E."/>
            <person name="Havlak P."/>
            <person name="Hellsten U."/>
            <person name="Kuo D.H."/>
            <person name="Larsson T."/>
            <person name="Lv J."/>
            <person name="Arendt D."/>
            <person name="Savage R."/>
            <person name="Osoegawa K."/>
            <person name="de Jong P."/>
            <person name="Grimwood J."/>
            <person name="Chapman J.A."/>
            <person name="Shapiro H."/>
            <person name="Aerts A."/>
            <person name="Otillar R.P."/>
            <person name="Terry A.Y."/>
            <person name="Boore J.L."/>
            <person name="Grigoriev I.V."/>
            <person name="Lindberg D.R."/>
            <person name="Seaver E.C."/>
            <person name="Weisblat D.A."/>
            <person name="Putnam N.H."/>
            <person name="Rokhsar D.S."/>
        </authorList>
    </citation>
    <scope>NUCLEOTIDE SEQUENCE</scope>
</reference>
<name>T1EXT7_HELRO</name>
<dbReference type="EnsemblMetazoa" id="HelroT166127">
    <property type="protein sequence ID" value="HelroP166127"/>
    <property type="gene ID" value="HelroG166127"/>
</dbReference>
<proteinExistence type="predicted"/>
<keyword evidence="3" id="KW-1185">Reference proteome</keyword>
<dbReference type="RefSeq" id="XP_009031396.1">
    <property type="nucleotide sequence ID" value="XM_009033148.1"/>
</dbReference>
<evidence type="ECO:0000313" key="2">
    <source>
        <dbReference type="EnsemblMetazoa" id="HelroP166127"/>
    </source>
</evidence>
<organism evidence="2 3">
    <name type="scientific">Helobdella robusta</name>
    <name type="common">Californian leech</name>
    <dbReference type="NCBI Taxonomy" id="6412"/>
    <lineage>
        <taxon>Eukaryota</taxon>
        <taxon>Metazoa</taxon>
        <taxon>Spiralia</taxon>
        <taxon>Lophotrochozoa</taxon>
        <taxon>Annelida</taxon>
        <taxon>Clitellata</taxon>
        <taxon>Hirudinea</taxon>
        <taxon>Rhynchobdellida</taxon>
        <taxon>Glossiphoniidae</taxon>
        <taxon>Helobdella</taxon>
    </lineage>
</organism>
<protein>
    <submittedName>
        <fullName evidence="1 2">Uncharacterized protein</fullName>
    </submittedName>
</protein>
<dbReference type="GeneID" id="20201387"/>
<dbReference type="KEGG" id="hro:HELRODRAFT_166127"/>
<dbReference type="Proteomes" id="UP000015101">
    <property type="component" value="Unassembled WGS sequence"/>
</dbReference>
<accession>T1EXT7</accession>
<sequence>MNFNSCPPTCCPPPCLPPPPSCPPPCCPPMRATMVCPPRAPPPQNCAQSFQPPVLRPACCPPPPCCNPCVPRPCSQMNNSNKCPNQCTLSVCSDSNARQGAHPMLCCGQETCQKPCPQTVSLVRTSQDALQSEWIIVVTYVLKKPRYYSPDESLVGTKHVSSLSKRILFFSLLRTALPGLVFSYINATATYYKV</sequence>
<reference evidence="2" key="3">
    <citation type="submission" date="2015-06" db="UniProtKB">
        <authorList>
            <consortium name="EnsemblMetazoa"/>
        </authorList>
    </citation>
    <scope>IDENTIFICATION</scope>
</reference>
<evidence type="ECO:0000313" key="1">
    <source>
        <dbReference type="EMBL" id="ESN90460.1"/>
    </source>
</evidence>
<dbReference type="EMBL" id="AMQM01002262">
    <property type="status" value="NOT_ANNOTATED_CDS"/>
    <property type="molecule type" value="Genomic_DNA"/>
</dbReference>
<evidence type="ECO:0000313" key="3">
    <source>
        <dbReference type="Proteomes" id="UP000015101"/>
    </source>
</evidence>
<dbReference type="EMBL" id="KB097753">
    <property type="protein sequence ID" value="ESN90460.1"/>
    <property type="molecule type" value="Genomic_DNA"/>
</dbReference>